<proteinExistence type="predicted"/>
<dbReference type="EMBL" id="MN661402">
    <property type="protein sequence ID" value="QJS00225.1"/>
    <property type="molecule type" value="Genomic_DNA"/>
</dbReference>
<sequence>MNDIQNSVSEQMIALLTRCLQLQSEKDGISRPMPDKAPVGLSDTFDDFARQIHQACLYASMTDSLLALQNRLADAGRQLEQRGQLHVEYGDSYAAAALAWLERTTGTVKSQ</sequence>
<dbReference type="AlphaFoldDB" id="A0A6M4NTX4"/>
<geneLocation type="plasmid" evidence="1">
    <name>pKP18-31-IMP</name>
</geneLocation>
<dbReference type="GeneID" id="39635729"/>
<evidence type="ECO:0000313" key="1">
    <source>
        <dbReference type="EMBL" id="QJS00225.1"/>
    </source>
</evidence>
<dbReference type="RefSeq" id="WP_080884178.1">
    <property type="nucleotide sequence ID" value="NZ_JAHQLM010000003.1"/>
</dbReference>
<reference evidence="1" key="1">
    <citation type="submission" date="2019-11" db="EMBL/GenBank/DDBJ databases">
        <authorList>
            <person name="Qin S."/>
            <person name="Dong H."/>
        </authorList>
    </citation>
    <scope>NUCLEOTIDE SEQUENCE</scope>
    <source>
        <strain evidence="1">KP18-31</strain>
        <plasmid evidence="1">pKP18-31-IMP,KPC</plasmid>
    </source>
</reference>
<protein>
    <submittedName>
        <fullName evidence="1">Uncharacterized protein</fullName>
    </submittedName>
</protein>
<keyword evidence="1" id="KW-0614">Plasmid</keyword>
<name>A0A6M4NTX4_9ENTR</name>
<organism evidence="1">
    <name type="scientific">Klebsiella quasipneumoniae</name>
    <dbReference type="NCBI Taxonomy" id="1463165"/>
    <lineage>
        <taxon>Bacteria</taxon>
        <taxon>Pseudomonadati</taxon>
        <taxon>Pseudomonadota</taxon>
        <taxon>Gammaproteobacteria</taxon>
        <taxon>Enterobacterales</taxon>
        <taxon>Enterobacteriaceae</taxon>
        <taxon>Klebsiella/Raoultella group</taxon>
        <taxon>Klebsiella</taxon>
        <taxon>Klebsiella pneumoniae complex</taxon>
    </lineage>
</organism>
<accession>A0A6M4NTX4</accession>